<dbReference type="Gene3D" id="3.40.50.620">
    <property type="entry name" value="HUPs"/>
    <property type="match status" value="1"/>
</dbReference>
<evidence type="ECO:0000256" key="3">
    <source>
        <dbReference type="ARBA" id="ARBA00022630"/>
    </source>
</evidence>
<reference evidence="16" key="1">
    <citation type="journal article" date="2020" name="mSystems">
        <title>Genome- and Community-Level Interaction Insights into Carbon Utilization and Element Cycling Functions of Hydrothermarchaeota in Hydrothermal Sediment.</title>
        <authorList>
            <person name="Zhou Z."/>
            <person name="Liu Y."/>
            <person name="Xu W."/>
            <person name="Pan J."/>
            <person name="Luo Z.H."/>
            <person name="Li M."/>
        </authorList>
    </citation>
    <scope>NUCLEOTIDE SEQUENCE [LARGE SCALE GENOMIC DNA]</scope>
    <source>
        <strain evidence="16">HyVt-28</strain>
    </source>
</reference>
<dbReference type="NCBIfam" id="NF004162">
    <property type="entry name" value="PRK05627.1-5"/>
    <property type="match status" value="1"/>
</dbReference>
<evidence type="ECO:0000256" key="2">
    <source>
        <dbReference type="ARBA" id="ARBA00005201"/>
    </source>
</evidence>
<dbReference type="Pfam" id="PF01687">
    <property type="entry name" value="Flavokinase"/>
    <property type="match status" value="1"/>
</dbReference>
<dbReference type="InterPro" id="IPR023465">
    <property type="entry name" value="Riboflavin_kinase_dom_sf"/>
</dbReference>
<evidence type="ECO:0000256" key="12">
    <source>
        <dbReference type="ARBA" id="ARBA00047880"/>
    </source>
</evidence>
<comment type="pathway">
    <text evidence="2 14">Cofactor biosynthesis; FMN biosynthesis; FMN from riboflavin (ATP route): step 1/1.</text>
</comment>
<accession>A0A7V0LUZ5</accession>
<evidence type="ECO:0000256" key="14">
    <source>
        <dbReference type="PIRNR" id="PIRNR004491"/>
    </source>
</evidence>
<evidence type="ECO:0000256" key="9">
    <source>
        <dbReference type="ARBA" id="ARBA00022827"/>
    </source>
</evidence>
<dbReference type="PANTHER" id="PTHR22749">
    <property type="entry name" value="RIBOFLAVIN KINASE/FMN ADENYLYLTRANSFERASE"/>
    <property type="match status" value="1"/>
</dbReference>
<keyword evidence="6 14" id="KW-0548">Nucleotidyltransferase</keyword>
<dbReference type="GO" id="GO:0003919">
    <property type="term" value="F:FMN adenylyltransferase activity"/>
    <property type="evidence" value="ECO:0007669"/>
    <property type="project" value="UniProtKB-UniRule"/>
</dbReference>
<dbReference type="InterPro" id="IPR015864">
    <property type="entry name" value="FAD_synthase"/>
</dbReference>
<keyword evidence="5 14" id="KW-0808">Transferase</keyword>
<keyword evidence="7 14" id="KW-0547">Nucleotide-binding</keyword>
<keyword evidence="11" id="KW-0511">Multifunctional enzyme</keyword>
<dbReference type="GO" id="GO:0009231">
    <property type="term" value="P:riboflavin biosynthetic process"/>
    <property type="evidence" value="ECO:0007669"/>
    <property type="project" value="InterPro"/>
</dbReference>
<keyword evidence="3 14" id="KW-0285">Flavoprotein</keyword>
<evidence type="ECO:0000256" key="4">
    <source>
        <dbReference type="ARBA" id="ARBA00022643"/>
    </source>
</evidence>
<keyword evidence="10 14" id="KW-0067">ATP-binding</keyword>
<gene>
    <name evidence="16" type="ORF">ENH14_03340</name>
</gene>
<organism evidence="16">
    <name type="scientific">candidate division WOR-3 bacterium</name>
    <dbReference type="NCBI Taxonomy" id="2052148"/>
    <lineage>
        <taxon>Bacteria</taxon>
        <taxon>Bacteria division WOR-3</taxon>
    </lineage>
</organism>
<comment type="similarity">
    <text evidence="14">Belongs to the ribF family.</text>
</comment>
<dbReference type="InterPro" id="IPR014729">
    <property type="entry name" value="Rossmann-like_a/b/a_fold"/>
</dbReference>
<evidence type="ECO:0000256" key="5">
    <source>
        <dbReference type="ARBA" id="ARBA00022679"/>
    </source>
</evidence>
<dbReference type="PIRSF" id="PIRSF004491">
    <property type="entry name" value="FAD_Synth"/>
    <property type="match status" value="1"/>
</dbReference>
<evidence type="ECO:0000256" key="1">
    <source>
        <dbReference type="ARBA" id="ARBA00004726"/>
    </source>
</evidence>
<evidence type="ECO:0000256" key="8">
    <source>
        <dbReference type="ARBA" id="ARBA00022777"/>
    </source>
</evidence>
<dbReference type="GO" id="GO:0009398">
    <property type="term" value="P:FMN biosynthetic process"/>
    <property type="evidence" value="ECO:0007669"/>
    <property type="project" value="UniProtKB-UniRule"/>
</dbReference>
<dbReference type="NCBIfam" id="TIGR00083">
    <property type="entry name" value="ribF"/>
    <property type="match status" value="1"/>
</dbReference>
<dbReference type="GO" id="GO:0006747">
    <property type="term" value="P:FAD biosynthetic process"/>
    <property type="evidence" value="ECO:0007669"/>
    <property type="project" value="UniProtKB-UniRule"/>
</dbReference>
<dbReference type="SMART" id="SM00904">
    <property type="entry name" value="Flavokinase"/>
    <property type="match status" value="1"/>
</dbReference>
<evidence type="ECO:0000256" key="13">
    <source>
        <dbReference type="ARBA" id="ARBA00049494"/>
    </source>
</evidence>
<evidence type="ECO:0000256" key="11">
    <source>
        <dbReference type="ARBA" id="ARBA00023268"/>
    </source>
</evidence>
<dbReference type="UniPathway" id="UPA00277">
    <property type="reaction ID" value="UER00407"/>
</dbReference>
<comment type="pathway">
    <text evidence="1 14">Cofactor biosynthesis; FAD biosynthesis; FAD from FMN: step 1/1.</text>
</comment>
<keyword evidence="9 14" id="KW-0274">FAD</keyword>
<comment type="caution">
    <text evidence="16">The sequence shown here is derived from an EMBL/GenBank/DDBJ whole genome shotgun (WGS) entry which is preliminary data.</text>
</comment>
<dbReference type="InterPro" id="IPR015865">
    <property type="entry name" value="Riboflavin_kinase_bac/euk"/>
</dbReference>
<dbReference type="Gene3D" id="2.40.30.30">
    <property type="entry name" value="Riboflavin kinase-like"/>
    <property type="match status" value="1"/>
</dbReference>
<dbReference type="Proteomes" id="UP000886381">
    <property type="component" value="Unassembled WGS sequence"/>
</dbReference>
<dbReference type="InterPro" id="IPR023468">
    <property type="entry name" value="Riboflavin_kinase"/>
</dbReference>
<dbReference type="CDD" id="cd02064">
    <property type="entry name" value="FAD_synthetase_N"/>
    <property type="match status" value="1"/>
</dbReference>
<dbReference type="GO" id="GO:0005524">
    <property type="term" value="F:ATP binding"/>
    <property type="evidence" value="ECO:0007669"/>
    <property type="project" value="UniProtKB-UniRule"/>
</dbReference>
<dbReference type="InterPro" id="IPR002606">
    <property type="entry name" value="Riboflavin_kinase_bac"/>
</dbReference>
<evidence type="ECO:0000259" key="15">
    <source>
        <dbReference type="SMART" id="SM00904"/>
    </source>
</evidence>
<dbReference type="Pfam" id="PF06574">
    <property type="entry name" value="FAD_syn"/>
    <property type="match status" value="1"/>
</dbReference>
<evidence type="ECO:0000256" key="10">
    <source>
        <dbReference type="ARBA" id="ARBA00022840"/>
    </source>
</evidence>
<comment type="catalytic activity">
    <reaction evidence="13 14">
        <text>FMN + ATP + H(+) = FAD + diphosphate</text>
        <dbReference type="Rhea" id="RHEA:17237"/>
        <dbReference type="ChEBI" id="CHEBI:15378"/>
        <dbReference type="ChEBI" id="CHEBI:30616"/>
        <dbReference type="ChEBI" id="CHEBI:33019"/>
        <dbReference type="ChEBI" id="CHEBI:57692"/>
        <dbReference type="ChEBI" id="CHEBI:58210"/>
        <dbReference type="EC" id="2.7.7.2"/>
    </reaction>
</comment>
<dbReference type="GO" id="GO:0008531">
    <property type="term" value="F:riboflavin kinase activity"/>
    <property type="evidence" value="ECO:0007669"/>
    <property type="project" value="UniProtKB-UniRule"/>
</dbReference>
<dbReference type="UniPathway" id="UPA00276">
    <property type="reaction ID" value="UER00406"/>
</dbReference>
<dbReference type="EC" id="2.7.1.26" evidence="14"/>
<evidence type="ECO:0000256" key="7">
    <source>
        <dbReference type="ARBA" id="ARBA00022741"/>
    </source>
</evidence>
<sequence>MYGSIVTIGNFDGVHLGHQKVISTVVSLARAFLIEPLVVTFKGHPKFLKMSPEARYLLTTHDEKIFLIQQLGIKHIEVLEFNETLMQMGVEEFLHYLKKNFNMQHLVMGFNHHFGRNREGTPEKVSRLLNKFDFYLTVVPPVFLREQVISSTLIRDFLKEGRVEEAAKALGRLYTVSGVVSKGKGIAGDLGFKTVNITVHENKLLPGNGVYAVEVLYGEKILKGVAYIGKSPTLGLGEHRLEIHLINFNKHLYGENLTVNFVKFIRAEKKFASLEELTQQIRKDIQKANSILSLSG</sequence>
<dbReference type="EC" id="2.7.7.2" evidence="14"/>
<evidence type="ECO:0000256" key="6">
    <source>
        <dbReference type="ARBA" id="ARBA00022695"/>
    </source>
</evidence>
<dbReference type="SUPFAM" id="SSF52374">
    <property type="entry name" value="Nucleotidylyl transferase"/>
    <property type="match status" value="1"/>
</dbReference>
<proteinExistence type="inferred from homology"/>
<name>A0A7V0LUZ5_UNCW3</name>
<comment type="catalytic activity">
    <reaction evidence="12 14">
        <text>riboflavin + ATP = FMN + ADP + H(+)</text>
        <dbReference type="Rhea" id="RHEA:14357"/>
        <dbReference type="ChEBI" id="CHEBI:15378"/>
        <dbReference type="ChEBI" id="CHEBI:30616"/>
        <dbReference type="ChEBI" id="CHEBI:57986"/>
        <dbReference type="ChEBI" id="CHEBI:58210"/>
        <dbReference type="ChEBI" id="CHEBI:456216"/>
        <dbReference type="EC" id="2.7.1.26"/>
    </reaction>
</comment>
<protein>
    <recommendedName>
        <fullName evidence="14">Riboflavin biosynthesis protein</fullName>
    </recommendedName>
    <domain>
        <recommendedName>
            <fullName evidence="14">Riboflavin kinase</fullName>
            <ecNumber evidence="14">2.7.1.26</ecNumber>
        </recommendedName>
        <alternativeName>
            <fullName evidence="14">Flavokinase</fullName>
        </alternativeName>
    </domain>
    <domain>
        <recommendedName>
            <fullName evidence="14">FMN adenylyltransferase</fullName>
            <ecNumber evidence="14">2.7.7.2</ecNumber>
        </recommendedName>
        <alternativeName>
            <fullName evidence="14">FAD pyrophosphorylase</fullName>
        </alternativeName>
        <alternativeName>
            <fullName evidence="14">FAD synthase</fullName>
        </alternativeName>
    </domain>
</protein>
<dbReference type="PANTHER" id="PTHR22749:SF6">
    <property type="entry name" value="RIBOFLAVIN KINASE"/>
    <property type="match status" value="1"/>
</dbReference>
<keyword evidence="8 14" id="KW-0418">Kinase</keyword>
<evidence type="ECO:0000313" key="16">
    <source>
        <dbReference type="EMBL" id="HDL60471.1"/>
    </source>
</evidence>
<keyword evidence="4 14" id="KW-0288">FMN</keyword>
<feature type="domain" description="Riboflavin kinase" evidence="15">
    <location>
        <begin position="169"/>
        <end position="293"/>
    </location>
</feature>
<dbReference type="SUPFAM" id="SSF82114">
    <property type="entry name" value="Riboflavin kinase-like"/>
    <property type="match status" value="1"/>
</dbReference>
<dbReference type="AlphaFoldDB" id="A0A7V0LUZ5"/>
<dbReference type="EMBL" id="DRDR01000142">
    <property type="protein sequence ID" value="HDL60471.1"/>
    <property type="molecule type" value="Genomic_DNA"/>
</dbReference>